<dbReference type="EMBL" id="WHJG01000012">
    <property type="protein sequence ID" value="NHZ80300.1"/>
    <property type="molecule type" value="Genomic_DNA"/>
</dbReference>
<keyword evidence="2" id="KW-1185">Reference proteome</keyword>
<dbReference type="Proteomes" id="UP000621455">
    <property type="component" value="Unassembled WGS sequence"/>
</dbReference>
<evidence type="ECO:0008006" key="3">
    <source>
        <dbReference type="Google" id="ProtNLM"/>
    </source>
</evidence>
<proteinExistence type="predicted"/>
<name>A0ABX0NF18_9BURK</name>
<protein>
    <recommendedName>
        <fullName evidence="3">Tetratricopeptide repeat protein</fullName>
    </recommendedName>
</protein>
<organism evidence="1 2">
    <name type="scientific">Massilia frigida</name>
    <dbReference type="NCBI Taxonomy" id="2609281"/>
    <lineage>
        <taxon>Bacteria</taxon>
        <taxon>Pseudomonadati</taxon>
        <taxon>Pseudomonadota</taxon>
        <taxon>Betaproteobacteria</taxon>
        <taxon>Burkholderiales</taxon>
        <taxon>Oxalobacteraceae</taxon>
        <taxon>Telluria group</taxon>
        <taxon>Massilia</taxon>
    </lineage>
</organism>
<evidence type="ECO:0000313" key="1">
    <source>
        <dbReference type="EMBL" id="NHZ80300.1"/>
    </source>
</evidence>
<comment type="caution">
    <text evidence="1">The sequence shown here is derived from an EMBL/GenBank/DDBJ whole genome shotgun (WGS) entry which is preliminary data.</text>
</comment>
<evidence type="ECO:0000313" key="2">
    <source>
        <dbReference type="Proteomes" id="UP000621455"/>
    </source>
</evidence>
<sequence length="237" mass="26672">MNGHERLQNAAKASREGRHEEALQEFIWFHHHALEEEPSLYGVRLSFALGYWTELGQVYPKALDALRAIRKDKAEALLRGDAGLEWFRDVMAIDRELGNTTLTYQLYVALAESCPALATECARAALPAIVAAKDYALAARLMPPPEPLLRQRAIMLEHDIGRIKHRPVTRAPARWATIFNYVDEVKRLVTILAGNEDFAEATRIKALAISVIKSPSVRRDVAAQFIKPSKPPRSSRR</sequence>
<dbReference type="RefSeq" id="WP_167087254.1">
    <property type="nucleotide sequence ID" value="NZ_WHJG01000012.1"/>
</dbReference>
<accession>A0ABX0NF18</accession>
<reference evidence="1 2" key="1">
    <citation type="submission" date="2019-10" db="EMBL/GenBank/DDBJ databases">
        <title>Taxonomy of Antarctic Massilia spp.: description of Massilia rubra sp. nov., Massilia aquatica sp. nov., Massilia mucilaginosa sp. nov., Massilia frigida sp. nov. isolated from streams, lakes and regoliths.</title>
        <authorList>
            <person name="Holochova P."/>
            <person name="Sedlacek I."/>
            <person name="Kralova S."/>
            <person name="Maslanova I."/>
            <person name="Busse H.-J."/>
            <person name="Stankova E."/>
            <person name="Vrbovska V."/>
            <person name="Kovarovic V."/>
            <person name="Bartak M."/>
            <person name="Svec P."/>
            <person name="Pantucek R."/>
        </authorList>
    </citation>
    <scope>NUCLEOTIDE SEQUENCE [LARGE SCALE GENOMIC DNA]</scope>
    <source>
        <strain evidence="1 2">CCM 8695</strain>
    </source>
</reference>
<gene>
    <name evidence="1" type="ORF">F2P44_13605</name>
</gene>